<dbReference type="InterPro" id="IPR052709">
    <property type="entry name" value="Transposase-MT_Hybrid"/>
</dbReference>
<dbReference type="PANTHER" id="PTHR46060">
    <property type="entry name" value="MARINER MOS1 TRANSPOSASE-LIKE PROTEIN"/>
    <property type="match status" value="1"/>
</dbReference>
<dbReference type="GO" id="GO:0015074">
    <property type="term" value="P:DNA integration"/>
    <property type="evidence" value="ECO:0007669"/>
    <property type="project" value="TreeGrafter"/>
</dbReference>
<dbReference type="Gene3D" id="1.10.10.1450">
    <property type="match status" value="1"/>
</dbReference>
<dbReference type="Pfam" id="PF17906">
    <property type="entry name" value="HTH_48"/>
    <property type="match status" value="1"/>
</dbReference>
<evidence type="ECO:0000259" key="1">
    <source>
        <dbReference type="Pfam" id="PF17906"/>
    </source>
</evidence>
<dbReference type="GO" id="GO:0006303">
    <property type="term" value="P:double-strand break repair via nonhomologous end joining"/>
    <property type="evidence" value="ECO:0007669"/>
    <property type="project" value="TreeGrafter"/>
</dbReference>
<dbReference type="GO" id="GO:0000014">
    <property type="term" value="F:single-stranded DNA endodeoxyribonuclease activity"/>
    <property type="evidence" value="ECO:0007669"/>
    <property type="project" value="TreeGrafter"/>
</dbReference>
<keyword evidence="3" id="KW-1185">Reference proteome</keyword>
<organism evidence="2 3">
    <name type="scientific">Trichonephila inaurata madagascariensis</name>
    <dbReference type="NCBI Taxonomy" id="2747483"/>
    <lineage>
        <taxon>Eukaryota</taxon>
        <taxon>Metazoa</taxon>
        <taxon>Ecdysozoa</taxon>
        <taxon>Arthropoda</taxon>
        <taxon>Chelicerata</taxon>
        <taxon>Arachnida</taxon>
        <taxon>Araneae</taxon>
        <taxon>Araneomorphae</taxon>
        <taxon>Entelegynae</taxon>
        <taxon>Araneoidea</taxon>
        <taxon>Nephilidae</taxon>
        <taxon>Trichonephila</taxon>
        <taxon>Trichonephila inaurata</taxon>
    </lineage>
</organism>
<evidence type="ECO:0000313" key="3">
    <source>
        <dbReference type="Proteomes" id="UP000886998"/>
    </source>
</evidence>
<dbReference type="GO" id="GO:0046975">
    <property type="term" value="F:histone H3K36 methyltransferase activity"/>
    <property type="evidence" value="ECO:0007669"/>
    <property type="project" value="TreeGrafter"/>
</dbReference>
<dbReference type="GO" id="GO:0044547">
    <property type="term" value="F:DNA topoisomerase binding"/>
    <property type="evidence" value="ECO:0007669"/>
    <property type="project" value="TreeGrafter"/>
</dbReference>
<evidence type="ECO:0000313" key="2">
    <source>
        <dbReference type="EMBL" id="GFY56341.1"/>
    </source>
</evidence>
<gene>
    <name evidence="2" type="primary">WH47_12498</name>
    <name evidence="2" type="ORF">TNIN_93441</name>
</gene>
<dbReference type="GO" id="GO:0000793">
    <property type="term" value="C:condensed chromosome"/>
    <property type="evidence" value="ECO:0007669"/>
    <property type="project" value="TreeGrafter"/>
</dbReference>
<dbReference type="EMBL" id="BMAV01010915">
    <property type="protein sequence ID" value="GFY56341.1"/>
    <property type="molecule type" value="Genomic_DNA"/>
</dbReference>
<dbReference type="InterPro" id="IPR041426">
    <property type="entry name" value="Mos1_HTH"/>
</dbReference>
<reference evidence="2" key="1">
    <citation type="submission" date="2020-08" db="EMBL/GenBank/DDBJ databases">
        <title>Multicomponent nature underlies the extraordinary mechanical properties of spider dragline silk.</title>
        <authorList>
            <person name="Kono N."/>
            <person name="Nakamura H."/>
            <person name="Mori M."/>
            <person name="Yoshida Y."/>
            <person name="Ohtoshi R."/>
            <person name="Malay A.D."/>
            <person name="Moran D.A.P."/>
            <person name="Tomita M."/>
            <person name="Numata K."/>
            <person name="Arakawa K."/>
        </authorList>
    </citation>
    <scope>NUCLEOTIDE SEQUENCE</scope>
</reference>
<dbReference type="AlphaFoldDB" id="A0A8X7C419"/>
<name>A0A8X7C419_9ARAC</name>
<protein>
    <submittedName>
        <fullName evidence="2">Histone-lysine N-methyltransferase SETMAR</fullName>
    </submittedName>
</protein>
<comment type="caution">
    <text evidence="2">The sequence shown here is derived from an EMBL/GenBank/DDBJ whole genome shotgun (WGS) entry which is preliminary data.</text>
</comment>
<dbReference type="GO" id="GO:0003690">
    <property type="term" value="F:double-stranded DNA binding"/>
    <property type="evidence" value="ECO:0007669"/>
    <property type="project" value="TreeGrafter"/>
</dbReference>
<dbReference type="GO" id="GO:0042800">
    <property type="term" value="F:histone H3K4 methyltransferase activity"/>
    <property type="evidence" value="ECO:0007669"/>
    <property type="project" value="TreeGrafter"/>
</dbReference>
<proteinExistence type="predicted"/>
<dbReference type="GO" id="GO:0003697">
    <property type="term" value="F:single-stranded DNA binding"/>
    <property type="evidence" value="ECO:0007669"/>
    <property type="project" value="TreeGrafter"/>
</dbReference>
<feature type="domain" description="Mos1 transposase HTH" evidence="1">
    <location>
        <begin position="2"/>
        <end position="44"/>
    </location>
</feature>
<dbReference type="Proteomes" id="UP000886998">
    <property type="component" value="Unassembled WGS sequence"/>
</dbReference>
<dbReference type="GO" id="GO:0044774">
    <property type="term" value="P:mitotic DNA integrity checkpoint signaling"/>
    <property type="evidence" value="ECO:0007669"/>
    <property type="project" value="TreeGrafter"/>
</dbReference>
<dbReference type="OrthoDB" id="6431778at2759"/>
<accession>A0A8X7C419</accession>
<dbReference type="GO" id="GO:0035861">
    <property type="term" value="C:site of double-strand break"/>
    <property type="evidence" value="ECO:0007669"/>
    <property type="project" value="TreeGrafter"/>
</dbReference>
<dbReference type="GO" id="GO:0031297">
    <property type="term" value="P:replication fork processing"/>
    <property type="evidence" value="ECO:0007669"/>
    <property type="project" value="TreeGrafter"/>
</dbReference>
<dbReference type="PANTHER" id="PTHR46060:SF2">
    <property type="entry name" value="HISTONE-LYSINE N-METHYLTRANSFERASE SETMAR"/>
    <property type="match status" value="1"/>
</dbReference>
<sequence>MLFFAFHRGQKAVEADWDICNVYGEGVIDESTARKWFEELENGDFDVYDTPRSGRPFKSNEERFKALLMENGHQTNSELAKKVSCETIIKRFSIIFIQWGLPKNWGPGCLLSLMKTTKKIAFRLFLIIQPAIE</sequence>
<dbReference type="GO" id="GO:0000729">
    <property type="term" value="P:DNA double-strand break processing"/>
    <property type="evidence" value="ECO:0007669"/>
    <property type="project" value="TreeGrafter"/>
</dbReference>
<dbReference type="GO" id="GO:0005634">
    <property type="term" value="C:nucleus"/>
    <property type="evidence" value="ECO:0007669"/>
    <property type="project" value="TreeGrafter"/>
</dbReference>